<feature type="signal peptide" evidence="1">
    <location>
        <begin position="1"/>
        <end position="24"/>
    </location>
</feature>
<reference evidence="2" key="1">
    <citation type="journal article" date="2013" name="J. Plant Res.">
        <title>Effect of fungi and light on seed germination of three Opuntia species from semiarid lands of central Mexico.</title>
        <authorList>
            <person name="Delgado-Sanchez P."/>
            <person name="Jimenez-Bremont J.F."/>
            <person name="Guerrero-Gonzalez Mde L."/>
            <person name="Flores J."/>
        </authorList>
    </citation>
    <scope>NUCLEOTIDE SEQUENCE</scope>
    <source>
        <tissue evidence="2">Cladode</tissue>
    </source>
</reference>
<accession>A0A7C8YP39</accession>
<dbReference type="AlphaFoldDB" id="A0A7C8YP39"/>
<name>A0A7C8YP39_OPUST</name>
<sequence>MCVEFFSMWGKYLFWTVFFLILEGQFRNSPPTPSSPSPDAALPLLSRLCLSFASPRTVQRRLHVRRLRYALSPVSNHPHRPLCLCPSCISTGAEPPRQLSYVSDEGKCT</sequence>
<evidence type="ECO:0008006" key="3">
    <source>
        <dbReference type="Google" id="ProtNLM"/>
    </source>
</evidence>
<organism evidence="2">
    <name type="scientific">Opuntia streptacantha</name>
    <name type="common">Prickly pear cactus</name>
    <name type="synonym">Opuntia cardona</name>
    <dbReference type="NCBI Taxonomy" id="393608"/>
    <lineage>
        <taxon>Eukaryota</taxon>
        <taxon>Viridiplantae</taxon>
        <taxon>Streptophyta</taxon>
        <taxon>Embryophyta</taxon>
        <taxon>Tracheophyta</taxon>
        <taxon>Spermatophyta</taxon>
        <taxon>Magnoliopsida</taxon>
        <taxon>eudicotyledons</taxon>
        <taxon>Gunneridae</taxon>
        <taxon>Pentapetalae</taxon>
        <taxon>Caryophyllales</taxon>
        <taxon>Cactineae</taxon>
        <taxon>Cactaceae</taxon>
        <taxon>Opuntioideae</taxon>
        <taxon>Opuntia</taxon>
    </lineage>
</organism>
<protein>
    <recommendedName>
        <fullName evidence="3">Secreted protein</fullName>
    </recommendedName>
</protein>
<keyword evidence="1" id="KW-0732">Signal</keyword>
<feature type="chain" id="PRO_5028204180" description="Secreted protein" evidence="1">
    <location>
        <begin position="25"/>
        <end position="109"/>
    </location>
</feature>
<dbReference type="EMBL" id="GISG01039393">
    <property type="protein sequence ID" value="MBA4622590.1"/>
    <property type="molecule type" value="Transcribed_RNA"/>
</dbReference>
<proteinExistence type="predicted"/>
<reference evidence="2" key="2">
    <citation type="submission" date="2020-07" db="EMBL/GenBank/DDBJ databases">
        <authorList>
            <person name="Vera ALvarez R."/>
            <person name="Arias-Moreno D.M."/>
            <person name="Jimenez-Jacinto V."/>
            <person name="Jimenez-Bremont J.F."/>
            <person name="Swaminathan K."/>
            <person name="Moose S.P."/>
            <person name="Guerrero-Gonzalez M.L."/>
            <person name="Marino-Ramirez L."/>
            <person name="Landsman D."/>
            <person name="Rodriguez-Kessler M."/>
            <person name="Delgado-Sanchez P."/>
        </authorList>
    </citation>
    <scope>NUCLEOTIDE SEQUENCE</scope>
    <source>
        <tissue evidence="2">Cladode</tissue>
    </source>
</reference>
<evidence type="ECO:0000313" key="2">
    <source>
        <dbReference type="EMBL" id="MBA4622590.1"/>
    </source>
</evidence>
<evidence type="ECO:0000256" key="1">
    <source>
        <dbReference type="SAM" id="SignalP"/>
    </source>
</evidence>